<evidence type="ECO:0000256" key="1">
    <source>
        <dbReference type="ARBA" id="ARBA00022491"/>
    </source>
</evidence>
<dbReference type="EMBL" id="CP000613">
    <property type="protein sequence ID" value="ACJ00355.1"/>
    <property type="molecule type" value="Genomic_DNA"/>
</dbReference>
<evidence type="ECO:0000313" key="7">
    <source>
        <dbReference type="EMBL" id="ACJ00355.1"/>
    </source>
</evidence>
<dbReference type="Proteomes" id="UP000001591">
    <property type="component" value="Chromosome"/>
</dbReference>
<dbReference type="PANTHER" id="PTHR36449:SF1">
    <property type="entry name" value="ACETYLTRANSFERASE"/>
    <property type="match status" value="1"/>
</dbReference>
<comment type="catalytic activity">
    <reaction evidence="5">
        <text>glycyl-tRNA(Gly) + acetyl-CoA = N-acetylglycyl-tRNA(Gly) + CoA + H(+)</text>
        <dbReference type="Rhea" id="RHEA:81867"/>
        <dbReference type="Rhea" id="RHEA-COMP:9683"/>
        <dbReference type="Rhea" id="RHEA-COMP:19766"/>
        <dbReference type="ChEBI" id="CHEBI:15378"/>
        <dbReference type="ChEBI" id="CHEBI:57287"/>
        <dbReference type="ChEBI" id="CHEBI:57288"/>
        <dbReference type="ChEBI" id="CHEBI:78522"/>
        <dbReference type="ChEBI" id="CHEBI:232036"/>
    </reaction>
</comment>
<evidence type="ECO:0000256" key="5">
    <source>
        <dbReference type="ARBA" id="ARBA00049880"/>
    </source>
</evidence>
<dbReference type="InterPro" id="IPR000182">
    <property type="entry name" value="GNAT_dom"/>
</dbReference>
<dbReference type="SUPFAM" id="SSF55729">
    <property type="entry name" value="Acyl-CoA N-acyltransferases (Nat)"/>
    <property type="match status" value="1"/>
</dbReference>
<name>B6IVN1_RHOCS</name>
<protein>
    <submittedName>
        <fullName evidence="7">Acetyltransferase, GNAT family</fullName>
    </submittedName>
</protein>
<dbReference type="HOGENOM" id="CLU_101288_3_0_5"/>
<gene>
    <name evidence="7" type="ordered locus">RC1_2987</name>
</gene>
<dbReference type="InterPro" id="IPR016181">
    <property type="entry name" value="Acyl_CoA_acyltransferase"/>
</dbReference>
<evidence type="ECO:0000256" key="4">
    <source>
        <dbReference type="ARBA" id="ARBA00023315"/>
    </source>
</evidence>
<keyword evidence="8" id="KW-1185">Reference proteome</keyword>
<sequence>MNRSAETLPRLRIEPLGPEHVTAGFDAGMPLVNAYLADALALQAVHLGRAFVAVESGDARVRGFYTLHGHRIDGWRTGAAAKLRPDAAAGAIRIAGFGVDRRYRGRGIGTLLFADALRRAKRVSSEVGVQAVVLDATDGRAEAFYRGYGFSPVGPPEVAPPGRLWLRIADVP</sequence>
<feature type="domain" description="N-acetyltransferase" evidence="6">
    <location>
        <begin position="11"/>
        <end position="171"/>
    </location>
</feature>
<dbReference type="PANTHER" id="PTHR36449">
    <property type="entry name" value="ACETYLTRANSFERASE-RELATED"/>
    <property type="match status" value="1"/>
</dbReference>
<accession>B6IVN1</accession>
<keyword evidence="4" id="KW-0012">Acyltransferase</keyword>
<keyword evidence="3" id="KW-0808">Transferase</keyword>
<dbReference type="GO" id="GO:0016747">
    <property type="term" value="F:acyltransferase activity, transferring groups other than amino-acyl groups"/>
    <property type="evidence" value="ECO:0007669"/>
    <property type="project" value="InterPro"/>
</dbReference>
<evidence type="ECO:0000256" key="3">
    <source>
        <dbReference type="ARBA" id="ARBA00022679"/>
    </source>
</evidence>
<organism evidence="7 8">
    <name type="scientific">Rhodospirillum centenum (strain ATCC 51521 / SW)</name>
    <dbReference type="NCBI Taxonomy" id="414684"/>
    <lineage>
        <taxon>Bacteria</taxon>
        <taxon>Pseudomonadati</taxon>
        <taxon>Pseudomonadota</taxon>
        <taxon>Alphaproteobacteria</taxon>
        <taxon>Rhodospirillales</taxon>
        <taxon>Rhodospirillaceae</taxon>
        <taxon>Rhodospirillum</taxon>
    </lineage>
</organism>
<dbReference type="AlphaFoldDB" id="B6IVN1"/>
<evidence type="ECO:0000256" key="2">
    <source>
        <dbReference type="ARBA" id="ARBA00022649"/>
    </source>
</evidence>
<dbReference type="Pfam" id="PF13673">
    <property type="entry name" value="Acetyltransf_10"/>
    <property type="match status" value="1"/>
</dbReference>
<dbReference type="RefSeq" id="WP_012568135.1">
    <property type="nucleotide sequence ID" value="NC_011420.2"/>
</dbReference>
<keyword evidence="2" id="KW-1277">Toxin-antitoxin system</keyword>
<evidence type="ECO:0000313" key="8">
    <source>
        <dbReference type="Proteomes" id="UP000001591"/>
    </source>
</evidence>
<dbReference type="STRING" id="414684.RC1_2987"/>
<dbReference type="Gene3D" id="3.40.630.30">
    <property type="match status" value="1"/>
</dbReference>
<proteinExistence type="predicted"/>
<evidence type="ECO:0000259" key="6">
    <source>
        <dbReference type="PROSITE" id="PS51186"/>
    </source>
</evidence>
<keyword evidence="1" id="KW-0678">Repressor</keyword>
<reference evidence="7 8" key="1">
    <citation type="journal article" date="2010" name="BMC Genomics">
        <title>Metabolic flexibility revealed in the genome of the cyst-forming alpha-1 proteobacterium Rhodospirillum centenum.</title>
        <authorList>
            <person name="Lu Y.K."/>
            <person name="Marden J."/>
            <person name="Han M."/>
            <person name="Swingley W.D."/>
            <person name="Mastrian S.D."/>
            <person name="Chowdhury S.R."/>
            <person name="Hao J."/>
            <person name="Helmy T."/>
            <person name="Kim S."/>
            <person name="Kurdoglu A.A."/>
            <person name="Matthies H.J."/>
            <person name="Rollo D."/>
            <person name="Stothard P."/>
            <person name="Blankenship R.E."/>
            <person name="Bauer C.E."/>
            <person name="Touchman J.W."/>
        </authorList>
    </citation>
    <scope>NUCLEOTIDE SEQUENCE [LARGE SCALE GENOMIC DNA]</scope>
    <source>
        <strain evidence="8">ATCC 51521 / SW</strain>
    </source>
</reference>
<dbReference type="PROSITE" id="PS51186">
    <property type="entry name" value="GNAT"/>
    <property type="match status" value="1"/>
</dbReference>
<dbReference type="eggNOG" id="COG0456">
    <property type="taxonomic scope" value="Bacteria"/>
</dbReference>
<dbReference type="CDD" id="cd04301">
    <property type="entry name" value="NAT_SF"/>
    <property type="match status" value="1"/>
</dbReference>
<dbReference type="KEGG" id="rce:RC1_2987"/>